<organism evidence="3">
    <name type="scientific">Vibrio chaetopteri</name>
    <dbReference type="NCBI Taxonomy" id="3016528"/>
    <lineage>
        <taxon>Bacteria</taxon>
        <taxon>Pseudomonadati</taxon>
        <taxon>Pseudomonadota</taxon>
        <taxon>Gammaproteobacteria</taxon>
        <taxon>Vibrionales</taxon>
        <taxon>Vibrionaceae</taxon>
        <taxon>Vibrio</taxon>
    </lineage>
</organism>
<feature type="chain" id="PRO_5043493391" evidence="1">
    <location>
        <begin position="22"/>
        <end position="185"/>
    </location>
</feature>
<protein>
    <submittedName>
        <fullName evidence="3">DUF1524 domain-containing protein</fullName>
    </submittedName>
</protein>
<dbReference type="KEGG" id="vck:PG915_24820"/>
<dbReference type="EMBL" id="CP115922">
    <property type="protein sequence ID" value="XCD19161.1"/>
    <property type="molecule type" value="Genomic_DNA"/>
</dbReference>
<evidence type="ECO:0000259" key="2">
    <source>
        <dbReference type="Pfam" id="PF07510"/>
    </source>
</evidence>
<name>A0AAU8BR18_9VIBR</name>
<proteinExistence type="predicted"/>
<evidence type="ECO:0000313" key="3">
    <source>
        <dbReference type="EMBL" id="XCD19161.1"/>
    </source>
</evidence>
<evidence type="ECO:0000256" key="1">
    <source>
        <dbReference type="SAM" id="SignalP"/>
    </source>
</evidence>
<reference evidence="3" key="1">
    <citation type="submission" date="2023-01" db="EMBL/GenBank/DDBJ databases">
        <title>Vibrio sp. CB1-14 genome sequencing.</title>
        <authorList>
            <person name="Otstavnykh N."/>
            <person name="Isaeva M."/>
            <person name="Meleshko D."/>
        </authorList>
    </citation>
    <scope>NUCLEOTIDE SEQUENCE</scope>
    <source>
        <strain evidence="3">CB1-14</strain>
        <plasmid evidence="3">p1</plasmid>
    </source>
</reference>
<keyword evidence="1" id="KW-0732">Signal</keyword>
<gene>
    <name evidence="3" type="ORF">PG915_24820</name>
</gene>
<feature type="signal peptide" evidence="1">
    <location>
        <begin position="1"/>
        <end position="21"/>
    </location>
</feature>
<dbReference type="Pfam" id="PF07510">
    <property type="entry name" value="GmrSD_C"/>
    <property type="match status" value="1"/>
</dbReference>
<feature type="domain" description="GmrSD restriction endonucleases C-terminal" evidence="2">
    <location>
        <begin position="62"/>
        <end position="171"/>
    </location>
</feature>
<keyword evidence="3" id="KW-0614">Plasmid</keyword>
<dbReference type="InterPro" id="IPR011089">
    <property type="entry name" value="GmrSD_C"/>
</dbReference>
<dbReference type="RefSeq" id="WP_353500285.1">
    <property type="nucleotide sequence ID" value="NZ_CP115922.1"/>
</dbReference>
<dbReference type="AlphaFoldDB" id="A0AAU8BR18"/>
<sequence>MKAYFQYLLLALSGASFSSHSENVAEDLWRGLVVAPENRCSDYNKKKQYPYRASLETDIIGEMDGKIYGPYSGSYFSSAKNTDIEHIVAAAEGHDSGLCDASTQTRKDFASDLLNLTLASAKVNRCSKQGKCDKDAASWLPEVNQCWYANRVVMIKRKYSLTVDDAEKQALEWLCCVIRTENQTA</sequence>
<accession>A0AAU8BR18</accession>
<geneLocation type="plasmid" evidence="3">
    <name>p1</name>
</geneLocation>